<keyword evidence="10 18" id="KW-0642">Proline metabolism</keyword>
<evidence type="ECO:0000256" key="1">
    <source>
        <dbReference type="ARBA" id="ARBA00001974"/>
    </source>
</evidence>
<evidence type="ECO:0000256" key="12">
    <source>
        <dbReference type="ARBA" id="ARBA00023163"/>
    </source>
</evidence>
<evidence type="ECO:0000256" key="17">
    <source>
        <dbReference type="ARBA" id="ARBA00060911"/>
    </source>
</evidence>
<evidence type="ECO:0000256" key="15">
    <source>
        <dbReference type="ARBA" id="ARBA00048779"/>
    </source>
</evidence>
<evidence type="ECO:0000259" key="22">
    <source>
        <dbReference type="Pfam" id="PF14850"/>
    </source>
</evidence>
<keyword evidence="11 18" id="KW-0238">DNA-binding</keyword>
<dbReference type="EC" id="1.5.5.2" evidence="18"/>
<dbReference type="GO" id="GO:0003842">
    <property type="term" value="F:L-glutamate gamma-semialdehyde dehydrogenase activity"/>
    <property type="evidence" value="ECO:0007669"/>
    <property type="project" value="UniProtKB-UniRule"/>
</dbReference>
<dbReference type="InterPro" id="IPR013321">
    <property type="entry name" value="Arc_rbn_hlx_hlx"/>
</dbReference>
<dbReference type="Gene3D" id="1.20.5.460">
    <property type="entry name" value="Single helix bin"/>
    <property type="match status" value="1"/>
</dbReference>
<dbReference type="Gene3D" id="3.20.20.220">
    <property type="match status" value="1"/>
</dbReference>
<evidence type="ECO:0000256" key="11">
    <source>
        <dbReference type="ARBA" id="ARBA00023125"/>
    </source>
</evidence>
<accession>U3U321</accession>
<dbReference type="InterPro" id="IPR005933">
    <property type="entry name" value="PutA_C"/>
</dbReference>
<dbReference type="InterPro" id="IPR002872">
    <property type="entry name" value="Proline_DH_dom"/>
</dbReference>
<dbReference type="PANTHER" id="PTHR42862:SF1">
    <property type="entry name" value="DELTA-1-PYRROLINE-5-CARBOXYLATE DEHYDROGENASE 2, ISOFORM A-RELATED"/>
    <property type="match status" value="1"/>
</dbReference>
<comment type="similarity">
    <text evidence="16 18">In the N-terminal section; belongs to the proline dehydrogenase family.</text>
</comment>
<comment type="function">
    <text evidence="18">Oxidizes proline to glutamate for use as a carbon and nitrogen source.</text>
</comment>
<gene>
    <name evidence="24" type="primary">putA</name>
    <name evidence="24" type="ORF">HHS_05810</name>
</gene>
<comment type="pathway">
    <text evidence="2 18">Amino-acid degradation; L-proline degradation into L-glutamate; L-glutamate from L-proline: step 1/2.</text>
</comment>
<evidence type="ECO:0000256" key="7">
    <source>
        <dbReference type="ARBA" id="ARBA00023002"/>
    </source>
</evidence>
<dbReference type="STRING" id="1235990.BMSBPS_0209"/>
<dbReference type="SUPFAM" id="SSF47598">
    <property type="entry name" value="Ribbon-helix-helix"/>
    <property type="match status" value="1"/>
</dbReference>
<dbReference type="Pfam" id="PF18327">
    <property type="entry name" value="PRODH"/>
    <property type="match status" value="1"/>
</dbReference>
<evidence type="ECO:0000256" key="10">
    <source>
        <dbReference type="ARBA" id="ARBA00023062"/>
    </source>
</evidence>
<dbReference type="PROSITE" id="PS00070">
    <property type="entry name" value="ALDEHYDE_DEHYDR_CYS"/>
    <property type="match status" value="1"/>
</dbReference>
<dbReference type="NCBIfam" id="NF008772">
    <property type="entry name" value="PRK11809.1"/>
    <property type="match status" value="1"/>
</dbReference>
<dbReference type="OrthoDB" id="9812625at2"/>
<keyword evidence="5 18" id="KW-0285">Flavoprotein</keyword>
<dbReference type="InterPro" id="IPR016161">
    <property type="entry name" value="Ald_DH/histidinol_DH"/>
</dbReference>
<dbReference type="SUPFAM" id="SSF81935">
    <property type="entry name" value="N-terminal domain of bifunctional PutA protein"/>
    <property type="match status" value="1"/>
</dbReference>
<dbReference type="InterPro" id="IPR029041">
    <property type="entry name" value="FAD-linked_oxidoreductase-like"/>
</dbReference>
<keyword evidence="25" id="KW-1185">Reference proteome</keyword>
<dbReference type="InterPro" id="IPR025703">
    <property type="entry name" value="Bifunct_PutA"/>
</dbReference>
<dbReference type="InterPro" id="IPR024089">
    <property type="entry name" value="PRODH_PutA_dom_I/II"/>
</dbReference>
<evidence type="ECO:0000256" key="4">
    <source>
        <dbReference type="ARBA" id="ARBA00022491"/>
    </source>
</evidence>
<feature type="domain" description="Proline dehydrogenase PutA" evidence="22">
    <location>
        <begin position="148"/>
        <end position="259"/>
    </location>
</feature>
<dbReference type="GO" id="GO:0010133">
    <property type="term" value="P:L-proline catabolic process to L-glutamate"/>
    <property type="evidence" value="ECO:0007669"/>
    <property type="project" value="UniProtKB-UniRule"/>
</dbReference>
<dbReference type="CDD" id="cd07125">
    <property type="entry name" value="ALDH_PutA-P5CDH"/>
    <property type="match status" value="1"/>
</dbReference>
<evidence type="ECO:0000256" key="9">
    <source>
        <dbReference type="ARBA" id="ARBA00023027"/>
    </source>
</evidence>
<dbReference type="GO" id="GO:0004657">
    <property type="term" value="F:proline dehydrogenase activity"/>
    <property type="evidence" value="ECO:0007669"/>
    <property type="project" value="UniProtKB-UniRule"/>
</dbReference>
<comment type="catalytic activity">
    <reaction evidence="15 18">
        <text>L-proline + a quinone = (S)-1-pyrroline-5-carboxylate + a quinol + H(+)</text>
        <dbReference type="Rhea" id="RHEA:23784"/>
        <dbReference type="ChEBI" id="CHEBI:15378"/>
        <dbReference type="ChEBI" id="CHEBI:17388"/>
        <dbReference type="ChEBI" id="CHEBI:24646"/>
        <dbReference type="ChEBI" id="CHEBI:60039"/>
        <dbReference type="ChEBI" id="CHEBI:132124"/>
        <dbReference type="EC" id="1.5.5.2"/>
    </reaction>
</comment>
<dbReference type="PIRSF" id="PIRSF000197">
    <property type="entry name" value="Bifunct_PutA"/>
    <property type="match status" value="1"/>
</dbReference>
<sequence length="1321" mass="147682">MGITTMGVKLDEATYNRIKLAVKKTEKTQNWLVEQAILHYLSQLEAENTIPEIFSQHNDPIKIDGILLEKSQEAVRPFKDFKKYVLTYSVIRSAITDSWRLSEMHAIPVLLEQARCSKSISKKIYKLAYSLAKTLRYQKKISTRTHIVQSLLQEFSLCSQEGVALMSLAEALLRIPDQATRDLLIRDKISKGNWKLHFGHSNSMYVNAATWGLDFTNRLINSHNRNNLSSALHRILTKSSEPLIRKTMDMAVRLMGKQFVSGENINEALANAYKLEKIGFRYSYDMLGEAALTSEDAQAYLLSYQKAIHAIGKASNRRGIYEGPGISIKLSALHPRYCRAQYERVIEELYPTLKALTLLAYSYDIGISIDAEEADRLELSLDLLEKLCFEPELDNWNGIGFVIQAYQKRCPFVIDALIDLAERSHRRLMIRLVKGAYWDSEIKRAQVDGMEGYPVYTRKSYTDISYLACARKLLLKPNLIYPQFATHNTQTLAAIYYLAGNNYYPGQYEFQCLYGMGETLYKQVVGKVSNGKLNRPCRIYAPVGSYKTLLAYLVRRLMENGANTSFVNRLANTSLPINELVTNPVSIVEKIGISEGVIGLPHPQIPLPRNLYGDRRINSVGFDMVNEHRLTELSNTLLDSAYQEWFAQPIIKSNTSYQGVSRPVINPSQPIDIVGNVCCATEDEVSHALDIAVHMAPIWSSVLPKERADILERAAKTIEGQIQQLISLLIREAGKTYNNAIAEIRETIDFLYYYASIVREHFDNQTHRPLGTIVCISPWNFPLAIFIGQIAAALAAGNSVLAKPAEQTPLIAAQSVQILLDSGIPTGVLQLLPGSGETVGAQLINDHRVCGVIFTGSSKVANFLQHRLADRLDPKGNTIPLIAETGGINAMIVDSSALTEQAVSDIMISAFDSAGQRCSALRLLCVQEDIADHTLKMLRGTMTEYRMGNPERLSTDIGPLIDIEAKINIKRHIRAMRNKGFAVYQAIQEHPQDLNDWKRGHFIKPTLIEINTVSDLDKEIFGPVLHVLRFSRKNLPQLIAQINASGYGLTLGLHTRIDETIEQINSTAKVGNLYVNRNMVGAVVGVQPFGGQGRSGTGPKAGGPLYLYRLLSSYPADALQSVLDRPDTEYTTDITLRTELLKPHQILLQWAKEKDKPSLLSLCQYYQDLTQTGTVRLFLGPTGESNTFSLLPRDYVLCIADNEEDTLVQLAAVTSLGSKVLWQDDELHRTLRYSLPATLQQRIELTKNVLSREFNAVIYHGDVEPLHNLCKQIASREGAIISVQSFSRGETNLLLERLLVERSLSVNTAATGGNTNLMTVG</sequence>
<dbReference type="InterPro" id="IPR015590">
    <property type="entry name" value="Aldehyde_DH_dom"/>
</dbReference>
<dbReference type="eggNOG" id="COG0506">
    <property type="taxonomic scope" value="Bacteria"/>
</dbReference>
<dbReference type="EMBL" id="AP012554">
    <property type="protein sequence ID" value="BAO00551.1"/>
    <property type="molecule type" value="Genomic_DNA"/>
</dbReference>
<dbReference type="InterPro" id="IPR050485">
    <property type="entry name" value="Proline_metab_enzyme"/>
</dbReference>
<comment type="similarity">
    <text evidence="17 18">In the C-terminal section; belongs to the aldehyde dehydrogenase family.</text>
</comment>
<dbReference type="InterPro" id="IPR016162">
    <property type="entry name" value="Ald_DH_N"/>
</dbReference>
<evidence type="ECO:0000256" key="14">
    <source>
        <dbReference type="ARBA" id="ARBA00048142"/>
    </source>
</evidence>
<dbReference type="GO" id="GO:0009898">
    <property type="term" value="C:cytoplasmic side of plasma membrane"/>
    <property type="evidence" value="ECO:0007669"/>
    <property type="project" value="TreeGrafter"/>
</dbReference>
<dbReference type="Gene3D" id="1.20.5.550">
    <property type="entry name" value="Single Helix bin"/>
    <property type="match status" value="1"/>
</dbReference>
<dbReference type="KEGG" id="hhs:HHS_05810"/>
<keyword evidence="8 18" id="KW-0805">Transcription regulation</keyword>
<name>U3U321_9GAMM</name>
<dbReference type="PANTHER" id="PTHR42862">
    <property type="entry name" value="DELTA-1-PYRROLINE-5-CARBOXYLATE DEHYDROGENASE 1, ISOFORM A-RELATED"/>
    <property type="match status" value="1"/>
</dbReference>
<dbReference type="InterPro" id="IPR024082">
    <property type="entry name" value="PRODH_PutA_dom_II"/>
</dbReference>
<protein>
    <recommendedName>
        <fullName evidence="18">Bifunctional protein PutA</fullName>
    </recommendedName>
    <domain>
        <recommendedName>
            <fullName evidence="18">Proline dehydrogenase</fullName>
            <ecNumber evidence="18">1.5.5.2</ecNumber>
        </recommendedName>
        <alternativeName>
            <fullName evidence="18">Proline oxidase</fullName>
        </alternativeName>
    </domain>
    <domain>
        <recommendedName>
            <fullName evidence="18">Delta-1-pyrroline-5-carboxylate dehydrogenase</fullName>
            <shortName evidence="18">P5C dehydrogenase</shortName>
            <ecNumber evidence="18">1.2.1.88</ecNumber>
        </recommendedName>
        <alternativeName>
            <fullName evidence="18">L-glutamate gamma-semialdehyde dehydrogenase</fullName>
        </alternativeName>
    </domain>
</protein>
<dbReference type="GO" id="GO:0003700">
    <property type="term" value="F:DNA-binding transcription factor activity"/>
    <property type="evidence" value="ECO:0007669"/>
    <property type="project" value="InterPro"/>
</dbReference>
<feature type="domain" description="Proline dehydrogenase" evidence="21">
    <location>
        <begin position="269"/>
        <end position="569"/>
    </location>
</feature>
<evidence type="ECO:0000259" key="23">
    <source>
        <dbReference type="Pfam" id="PF18327"/>
    </source>
</evidence>
<keyword evidence="13" id="KW-0511">Multifunctional enzyme</keyword>
<dbReference type="FunFam" id="3.40.309.10:FF:000005">
    <property type="entry name" value="1-pyrroline-5-carboxylate dehydrogenase 1"/>
    <property type="match status" value="1"/>
</dbReference>
<evidence type="ECO:0000259" key="20">
    <source>
        <dbReference type="Pfam" id="PF00171"/>
    </source>
</evidence>
<evidence type="ECO:0000313" key="25">
    <source>
        <dbReference type="Proteomes" id="UP000016900"/>
    </source>
</evidence>
<evidence type="ECO:0000259" key="21">
    <source>
        <dbReference type="Pfam" id="PF01619"/>
    </source>
</evidence>
<dbReference type="Proteomes" id="UP000016900">
    <property type="component" value="Chromosome"/>
</dbReference>
<dbReference type="Pfam" id="PF14850">
    <property type="entry name" value="Pro_dh-DNA_bdg"/>
    <property type="match status" value="1"/>
</dbReference>
<feature type="active site" evidence="19">
    <location>
        <position position="918"/>
    </location>
</feature>
<dbReference type="Gene3D" id="3.40.605.10">
    <property type="entry name" value="Aldehyde Dehydrogenase, Chain A, domain 1"/>
    <property type="match status" value="1"/>
</dbReference>
<evidence type="ECO:0000256" key="13">
    <source>
        <dbReference type="ARBA" id="ARBA00023268"/>
    </source>
</evidence>
<evidence type="ECO:0000256" key="6">
    <source>
        <dbReference type="ARBA" id="ARBA00022827"/>
    </source>
</evidence>
<feature type="domain" description="Aldehyde dehydrogenase" evidence="20">
    <location>
        <begin position="662"/>
        <end position="1105"/>
    </location>
</feature>
<comment type="cofactor">
    <cofactor evidence="1 18">
        <name>FAD</name>
        <dbReference type="ChEBI" id="CHEBI:57692"/>
    </cofactor>
</comment>
<dbReference type="InterPro" id="IPR041349">
    <property type="entry name" value="PRODH"/>
</dbReference>
<keyword evidence="9 18" id="KW-0520">NAD</keyword>
<keyword evidence="7 18" id="KW-0560">Oxidoreductase</keyword>
<dbReference type="EC" id="1.2.1.88" evidence="18"/>
<comment type="catalytic activity">
    <reaction evidence="14 18">
        <text>L-glutamate 5-semialdehyde + NAD(+) + H2O = L-glutamate + NADH + 2 H(+)</text>
        <dbReference type="Rhea" id="RHEA:30235"/>
        <dbReference type="ChEBI" id="CHEBI:15377"/>
        <dbReference type="ChEBI" id="CHEBI:15378"/>
        <dbReference type="ChEBI" id="CHEBI:29985"/>
        <dbReference type="ChEBI" id="CHEBI:57540"/>
        <dbReference type="ChEBI" id="CHEBI:57945"/>
        <dbReference type="ChEBI" id="CHEBI:58066"/>
        <dbReference type="EC" id="1.2.1.88"/>
    </reaction>
</comment>
<dbReference type="Pfam" id="PF01619">
    <property type="entry name" value="Pro_dh"/>
    <property type="match status" value="1"/>
</dbReference>
<evidence type="ECO:0000256" key="16">
    <source>
        <dbReference type="ARBA" id="ARBA00060889"/>
    </source>
</evidence>
<keyword evidence="6 18" id="KW-0274">FAD</keyword>
<dbReference type="InterPro" id="IPR016160">
    <property type="entry name" value="Ald_DH_CS_CYS"/>
</dbReference>
<dbReference type="NCBIfam" id="NF008869">
    <property type="entry name" value="PRK11904.1"/>
    <property type="match status" value="1"/>
</dbReference>
<dbReference type="InterPro" id="IPR016163">
    <property type="entry name" value="Ald_DH_C"/>
</dbReference>
<dbReference type="NCBIfam" id="TIGR01238">
    <property type="entry name" value="D1pyr5carbox3"/>
    <property type="match status" value="1"/>
</dbReference>
<keyword evidence="12 18" id="KW-0804">Transcription</keyword>
<evidence type="ECO:0000256" key="3">
    <source>
        <dbReference type="ARBA" id="ARBA00004786"/>
    </source>
</evidence>
<dbReference type="Gene3D" id="3.40.309.10">
    <property type="entry name" value="Aldehyde Dehydrogenase, Chain A, domain 2"/>
    <property type="match status" value="1"/>
</dbReference>
<keyword evidence="4 18" id="KW-0678">Repressor</keyword>
<dbReference type="Gene3D" id="1.10.1220.10">
    <property type="entry name" value="Met repressor-like"/>
    <property type="match status" value="1"/>
</dbReference>
<evidence type="ECO:0000256" key="8">
    <source>
        <dbReference type="ARBA" id="ARBA00023015"/>
    </source>
</evidence>
<dbReference type="InterPro" id="IPR024090">
    <property type="entry name" value="PRODH_PutA_dom_I"/>
</dbReference>
<feature type="active site" evidence="19">
    <location>
        <position position="884"/>
    </location>
</feature>
<evidence type="ECO:0000256" key="18">
    <source>
        <dbReference type="PIRNR" id="PIRNR000197"/>
    </source>
</evidence>
<dbReference type="UniPathway" id="UPA00261">
    <property type="reaction ID" value="UER00373"/>
</dbReference>
<dbReference type="FunFam" id="3.20.20.220:FF:000004">
    <property type="entry name" value="Bifunctional protein PutA"/>
    <property type="match status" value="1"/>
</dbReference>
<evidence type="ECO:0000313" key="24">
    <source>
        <dbReference type="EMBL" id="BAO00551.1"/>
    </source>
</evidence>
<evidence type="ECO:0000256" key="19">
    <source>
        <dbReference type="PIRSR" id="PIRSR000197-1"/>
    </source>
</evidence>
<feature type="domain" description="Proline utilization A proline dehydrogenase N-terminal" evidence="23">
    <location>
        <begin position="89"/>
        <end position="136"/>
    </location>
</feature>
<dbReference type="GO" id="GO:0043565">
    <property type="term" value="F:sequence-specific DNA binding"/>
    <property type="evidence" value="ECO:0007669"/>
    <property type="project" value="UniProtKB-ARBA"/>
</dbReference>
<evidence type="ECO:0000256" key="2">
    <source>
        <dbReference type="ARBA" id="ARBA00004739"/>
    </source>
</evidence>
<dbReference type="SUPFAM" id="SSF53720">
    <property type="entry name" value="ALDH-like"/>
    <property type="match status" value="1"/>
</dbReference>
<dbReference type="SUPFAM" id="SSF51730">
    <property type="entry name" value="FAD-linked oxidoreductase"/>
    <property type="match status" value="1"/>
</dbReference>
<evidence type="ECO:0000256" key="5">
    <source>
        <dbReference type="ARBA" id="ARBA00022630"/>
    </source>
</evidence>
<dbReference type="InterPro" id="IPR010985">
    <property type="entry name" value="Ribbon_hlx_hlx"/>
</dbReference>
<dbReference type="PATRIC" id="fig|1235990.3.peg.576"/>
<comment type="pathway">
    <text evidence="3 18">Amino-acid degradation; L-proline degradation into L-glutamate; L-glutamate from L-proline: step 2/2.</text>
</comment>
<organism evidence="24 25">
    <name type="scientific">Candidatus Pantoea carbekii</name>
    <dbReference type="NCBI Taxonomy" id="1235990"/>
    <lineage>
        <taxon>Bacteria</taxon>
        <taxon>Pseudomonadati</taxon>
        <taxon>Pseudomonadota</taxon>
        <taxon>Gammaproteobacteria</taxon>
        <taxon>Enterobacterales</taxon>
        <taxon>Erwiniaceae</taxon>
        <taxon>Pantoea</taxon>
    </lineage>
</organism>
<dbReference type="eggNOG" id="COG4230">
    <property type="taxonomic scope" value="Bacteria"/>
</dbReference>
<dbReference type="Pfam" id="PF00171">
    <property type="entry name" value="Aldedh"/>
    <property type="match status" value="1"/>
</dbReference>
<proteinExistence type="inferred from homology"/>
<reference evidence="24 25" key="1">
    <citation type="submission" date="2012-10" db="EMBL/GenBank/DDBJ databases">
        <title>Genome sequence of the symbiont of the pentatomidae stink bug Halyomorpha halys.</title>
        <authorList>
            <person name="Kobayashi H."/>
            <person name="Fujii-Muramatsu R."/>
            <person name="Takeishi K."/>
            <person name="Noda H."/>
        </authorList>
    </citation>
    <scope>NUCLEOTIDE SEQUENCE [LARGE SCALE GENOMIC DNA]</scope>
</reference>